<keyword evidence="6" id="KW-0175">Coiled coil</keyword>
<feature type="region of interest" description="Disordered" evidence="7">
    <location>
        <begin position="26"/>
        <end position="103"/>
    </location>
</feature>
<keyword evidence="10" id="KW-1185">Reference proteome</keyword>
<dbReference type="SUPFAM" id="SSF47459">
    <property type="entry name" value="HLH, helix-loop-helix DNA-binding domain"/>
    <property type="match status" value="1"/>
</dbReference>
<comment type="caution">
    <text evidence="9">The sequence shown here is derived from an EMBL/GenBank/DDBJ whole genome shotgun (WGS) entry which is preliminary data.</text>
</comment>
<sequence length="194" mass="20889">MVGFCEGGSEPPGSLKSIRVGLLLGPLGGGGGNKGTDSPSDSSAVASPVGLNLSPLASPLNMAPVGSPGPLSPPKSGSLHSRANIDQRAQSRRKMNTPQKDRRTCHINAEQKRRCNIKNGFDMLHSLIPQLHQNPNAKLSKAAMLQKGADYIRQLRAERAQLRDEMESLRQQIECLNTAIRYHAMAGINKDLHI</sequence>
<protein>
    <recommendedName>
        <fullName evidence="8">BHLH domain-containing protein</fullName>
    </recommendedName>
</protein>
<dbReference type="PANTHER" id="PTHR15741">
    <property type="entry name" value="BASIC HELIX-LOOP-HELIX ZIP TRANSCRIPTION FACTOR"/>
    <property type="match status" value="1"/>
</dbReference>
<dbReference type="Pfam" id="PF00010">
    <property type="entry name" value="HLH"/>
    <property type="match status" value="1"/>
</dbReference>
<feature type="compositionally biased region" description="Low complexity" evidence="7">
    <location>
        <begin position="64"/>
        <end position="81"/>
    </location>
</feature>
<name>A0ABQ8T3U4_PERAM</name>
<dbReference type="Gene3D" id="4.10.280.10">
    <property type="entry name" value="Helix-loop-helix DNA-binding domain"/>
    <property type="match status" value="1"/>
</dbReference>
<evidence type="ECO:0000256" key="4">
    <source>
        <dbReference type="ARBA" id="ARBA00023163"/>
    </source>
</evidence>
<dbReference type="EMBL" id="JAJSOF020000017">
    <property type="protein sequence ID" value="KAJ4440736.1"/>
    <property type="molecule type" value="Genomic_DNA"/>
</dbReference>
<proteinExistence type="predicted"/>
<evidence type="ECO:0000256" key="5">
    <source>
        <dbReference type="ARBA" id="ARBA00023242"/>
    </source>
</evidence>
<dbReference type="Proteomes" id="UP001148838">
    <property type="component" value="Unassembled WGS sequence"/>
</dbReference>
<keyword evidence="3" id="KW-0238">DNA-binding</keyword>
<keyword evidence="2" id="KW-0805">Transcription regulation</keyword>
<evidence type="ECO:0000256" key="7">
    <source>
        <dbReference type="SAM" id="MobiDB-lite"/>
    </source>
</evidence>
<organism evidence="9 10">
    <name type="scientific">Periplaneta americana</name>
    <name type="common">American cockroach</name>
    <name type="synonym">Blatta americana</name>
    <dbReference type="NCBI Taxonomy" id="6978"/>
    <lineage>
        <taxon>Eukaryota</taxon>
        <taxon>Metazoa</taxon>
        <taxon>Ecdysozoa</taxon>
        <taxon>Arthropoda</taxon>
        <taxon>Hexapoda</taxon>
        <taxon>Insecta</taxon>
        <taxon>Pterygota</taxon>
        <taxon>Neoptera</taxon>
        <taxon>Polyneoptera</taxon>
        <taxon>Dictyoptera</taxon>
        <taxon>Blattodea</taxon>
        <taxon>Blattoidea</taxon>
        <taxon>Blattidae</taxon>
        <taxon>Blattinae</taxon>
        <taxon>Periplaneta</taxon>
    </lineage>
</organism>
<keyword evidence="5" id="KW-0539">Nucleus</keyword>
<dbReference type="SMART" id="SM00353">
    <property type="entry name" value="HLH"/>
    <property type="match status" value="1"/>
</dbReference>
<dbReference type="InterPro" id="IPR036638">
    <property type="entry name" value="HLH_DNA-bd_sf"/>
</dbReference>
<evidence type="ECO:0000256" key="3">
    <source>
        <dbReference type="ARBA" id="ARBA00023125"/>
    </source>
</evidence>
<dbReference type="PROSITE" id="PS50888">
    <property type="entry name" value="BHLH"/>
    <property type="match status" value="1"/>
</dbReference>
<accession>A0ABQ8T3U4</accession>
<evidence type="ECO:0000313" key="10">
    <source>
        <dbReference type="Proteomes" id="UP001148838"/>
    </source>
</evidence>
<feature type="domain" description="BHLH" evidence="8">
    <location>
        <begin position="101"/>
        <end position="155"/>
    </location>
</feature>
<feature type="non-terminal residue" evidence="9">
    <location>
        <position position="194"/>
    </location>
</feature>
<dbReference type="InterPro" id="IPR011598">
    <property type="entry name" value="bHLH_dom"/>
</dbReference>
<evidence type="ECO:0000256" key="1">
    <source>
        <dbReference type="ARBA" id="ARBA00004123"/>
    </source>
</evidence>
<evidence type="ECO:0000313" key="9">
    <source>
        <dbReference type="EMBL" id="KAJ4440736.1"/>
    </source>
</evidence>
<comment type="subcellular location">
    <subcellularLocation>
        <location evidence="1">Nucleus</location>
    </subcellularLocation>
</comment>
<dbReference type="PANTHER" id="PTHR15741:SF37">
    <property type="entry name" value="LD38259P"/>
    <property type="match status" value="1"/>
</dbReference>
<evidence type="ECO:0000259" key="8">
    <source>
        <dbReference type="PROSITE" id="PS50888"/>
    </source>
</evidence>
<dbReference type="InterPro" id="IPR052207">
    <property type="entry name" value="Max-like/E-box_TFs"/>
</dbReference>
<evidence type="ECO:0000256" key="2">
    <source>
        <dbReference type="ARBA" id="ARBA00023015"/>
    </source>
</evidence>
<keyword evidence="4" id="KW-0804">Transcription</keyword>
<reference evidence="9 10" key="1">
    <citation type="journal article" date="2022" name="Allergy">
        <title>Genome assembly and annotation of Periplaneta americana reveal a comprehensive cockroach allergen profile.</title>
        <authorList>
            <person name="Wang L."/>
            <person name="Xiong Q."/>
            <person name="Saelim N."/>
            <person name="Wang L."/>
            <person name="Nong W."/>
            <person name="Wan A.T."/>
            <person name="Shi M."/>
            <person name="Liu X."/>
            <person name="Cao Q."/>
            <person name="Hui J.H.L."/>
            <person name="Sookrung N."/>
            <person name="Leung T.F."/>
            <person name="Tungtrongchitr A."/>
            <person name="Tsui S.K.W."/>
        </authorList>
    </citation>
    <scope>NUCLEOTIDE SEQUENCE [LARGE SCALE GENOMIC DNA]</scope>
    <source>
        <strain evidence="9">PWHHKU_190912</strain>
    </source>
</reference>
<evidence type="ECO:0000256" key="6">
    <source>
        <dbReference type="SAM" id="Coils"/>
    </source>
</evidence>
<feature type="coiled-coil region" evidence="6">
    <location>
        <begin position="145"/>
        <end position="179"/>
    </location>
</feature>
<feature type="compositionally biased region" description="Low complexity" evidence="7">
    <location>
        <begin position="37"/>
        <end position="49"/>
    </location>
</feature>
<dbReference type="CDD" id="cd11405">
    <property type="entry name" value="bHLHzip_MLXIP_like"/>
    <property type="match status" value="1"/>
</dbReference>
<gene>
    <name evidence="9" type="ORF">ANN_08960</name>
</gene>